<dbReference type="InParanoid" id="A0A1E7FFJ2"/>
<name>A0A1E7FFJ2_9STRA</name>
<accession>A0A1E7FFJ2</accession>
<dbReference type="EMBL" id="KV784358">
    <property type="protein sequence ID" value="OEU16941.1"/>
    <property type="molecule type" value="Genomic_DNA"/>
</dbReference>
<keyword evidence="2" id="KW-1185">Reference proteome</keyword>
<protein>
    <submittedName>
        <fullName evidence="1">Uncharacterized protein</fullName>
    </submittedName>
</protein>
<evidence type="ECO:0000313" key="1">
    <source>
        <dbReference type="EMBL" id="OEU16941.1"/>
    </source>
</evidence>
<dbReference type="KEGG" id="fcy:FRACYDRAFT_269156"/>
<reference evidence="1 2" key="1">
    <citation type="submission" date="2016-09" db="EMBL/GenBank/DDBJ databases">
        <title>Extensive genetic diversity and differential bi-allelic expression allows diatom success in the polar Southern Ocean.</title>
        <authorList>
            <consortium name="DOE Joint Genome Institute"/>
            <person name="Mock T."/>
            <person name="Otillar R.P."/>
            <person name="Strauss J."/>
            <person name="Dupont C."/>
            <person name="Frickenhaus S."/>
            <person name="Maumus F."/>
            <person name="Mcmullan M."/>
            <person name="Sanges R."/>
            <person name="Schmutz J."/>
            <person name="Toseland A."/>
            <person name="Valas R."/>
            <person name="Veluchamy A."/>
            <person name="Ward B.J."/>
            <person name="Allen A."/>
            <person name="Barry K."/>
            <person name="Falciatore A."/>
            <person name="Ferrante M."/>
            <person name="Fortunato A.E."/>
            <person name="Gloeckner G."/>
            <person name="Gruber A."/>
            <person name="Hipkin R."/>
            <person name="Janech M."/>
            <person name="Kroth P."/>
            <person name="Leese F."/>
            <person name="Lindquist E."/>
            <person name="Lyon B.R."/>
            <person name="Martin J."/>
            <person name="Mayer C."/>
            <person name="Parker M."/>
            <person name="Quesneville H."/>
            <person name="Raymond J."/>
            <person name="Uhlig C."/>
            <person name="Valentin K.U."/>
            <person name="Worden A.Z."/>
            <person name="Armbrust E.V."/>
            <person name="Bowler C."/>
            <person name="Green B."/>
            <person name="Moulton V."/>
            <person name="Van Oosterhout C."/>
            <person name="Grigoriev I."/>
        </authorList>
    </citation>
    <scope>NUCLEOTIDE SEQUENCE [LARGE SCALE GENOMIC DNA]</scope>
    <source>
        <strain evidence="1 2">CCMP1102</strain>
    </source>
</reference>
<organism evidence="1 2">
    <name type="scientific">Fragilariopsis cylindrus CCMP1102</name>
    <dbReference type="NCBI Taxonomy" id="635003"/>
    <lineage>
        <taxon>Eukaryota</taxon>
        <taxon>Sar</taxon>
        <taxon>Stramenopiles</taxon>
        <taxon>Ochrophyta</taxon>
        <taxon>Bacillariophyta</taxon>
        <taxon>Bacillariophyceae</taxon>
        <taxon>Bacillariophycidae</taxon>
        <taxon>Bacillariales</taxon>
        <taxon>Bacillariaceae</taxon>
        <taxon>Fragilariopsis</taxon>
    </lineage>
</organism>
<gene>
    <name evidence="1" type="ORF">FRACYDRAFT_269156</name>
</gene>
<evidence type="ECO:0000313" key="2">
    <source>
        <dbReference type="Proteomes" id="UP000095751"/>
    </source>
</evidence>
<sequence>MGTLKLSLQVEREESRRDNFTTLTLVLGSFEHQKLLACSDLPISKNGSWTIQKQLQFDWKTANVDGGEDGGRVVLRLLLDSVRGLDSEIILALN</sequence>
<proteinExistence type="predicted"/>
<dbReference type="AlphaFoldDB" id="A0A1E7FFJ2"/>
<dbReference type="Proteomes" id="UP000095751">
    <property type="component" value="Unassembled WGS sequence"/>
</dbReference>